<keyword evidence="3" id="KW-1185">Reference proteome</keyword>
<protein>
    <submittedName>
        <fullName evidence="2">Uncharacterized protein</fullName>
    </submittedName>
</protein>
<dbReference type="EMBL" id="CP111025">
    <property type="protein sequence ID" value="WAR25289.1"/>
    <property type="molecule type" value="Genomic_DNA"/>
</dbReference>
<name>A0ABY7FVH1_MYAAR</name>
<accession>A0ABY7FVH1</accession>
<dbReference type="Proteomes" id="UP001164746">
    <property type="component" value="Chromosome 14"/>
</dbReference>
<evidence type="ECO:0000313" key="2">
    <source>
        <dbReference type="EMBL" id="WAR25289.1"/>
    </source>
</evidence>
<evidence type="ECO:0000256" key="1">
    <source>
        <dbReference type="SAM" id="MobiDB-lite"/>
    </source>
</evidence>
<organism evidence="2 3">
    <name type="scientific">Mya arenaria</name>
    <name type="common">Soft-shell clam</name>
    <dbReference type="NCBI Taxonomy" id="6604"/>
    <lineage>
        <taxon>Eukaryota</taxon>
        <taxon>Metazoa</taxon>
        <taxon>Spiralia</taxon>
        <taxon>Lophotrochozoa</taxon>
        <taxon>Mollusca</taxon>
        <taxon>Bivalvia</taxon>
        <taxon>Autobranchia</taxon>
        <taxon>Heteroconchia</taxon>
        <taxon>Euheterodonta</taxon>
        <taxon>Imparidentia</taxon>
        <taxon>Neoheterodontei</taxon>
        <taxon>Myida</taxon>
        <taxon>Myoidea</taxon>
        <taxon>Myidae</taxon>
        <taxon>Mya</taxon>
    </lineage>
</organism>
<proteinExistence type="predicted"/>
<feature type="region of interest" description="Disordered" evidence="1">
    <location>
        <begin position="10"/>
        <end position="34"/>
    </location>
</feature>
<evidence type="ECO:0000313" key="3">
    <source>
        <dbReference type="Proteomes" id="UP001164746"/>
    </source>
</evidence>
<reference evidence="2" key="1">
    <citation type="submission" date="2022-11" db="EMBL/GenBank/DDBJ databases">
        <title>Centuries of genome instability and evolution in soft-shell clam transmissible cancer (bioRxiv).</title>
        <authorList>
            <person name="Hart S.F.M."/>
            <person name="Yonemitsu M.A."/>
            <person name="Giersch R.M."/>
            <person name="Beal B.F."/>
            <person name="Arriagada G."/>
            <person name="Davis B.W."/>
            <person name="Ostrander E.A."/>
            <person name="Goff S.P."/>
            <person name="Metzger M.J."/>
        </authorList>
    </citation>
    <scope>NUCLEOTIDE SEQUENCE</scope>
    <source>
        <strain evidence="2">MELC-2E11</strain>
        <tissue evidence="2">Siphon/mantle</tissue>
    </source>
</reference>
<sequence>MAEYRCVMPEFDGEANDGDHKNDAAEGAAGDDESIEVGGGCRSLVGVGRQRFHPHRPKVILSVPHCALV</sequence>
<gene>
    <name evidence="2" type="ORF">MAR_010993</name>
</gene>